<evidence type="ECO:0000313" key="11">
    <source>
        <dbReference type="Proteomes" id="UP000008022"/>
    </source>
</evidence>
<keyword evidence="8" id="KW-1133">Transmembrane helix</keyword>
<dbReference type="SUPFAM" id="SSF52058">
    <property type="entry name" value="L domain-like"/>
    <property type="match status" value="1"/>
</dbReference>
<accession>A0A0E0N637</accession>
<evidence type="ECO:0000256" key="1">
    <source>
        <dbReference type="ARBA" id="ARBA00004370"/>
    </source>
</evidence>
<dbReference type="InterPro" id="IPR020843">
    <property type="entry name" value="ER"/>
</dbReference>
<evidence type="ECO:0000256" key="4">
    <source>
        <dbReference type="ARBA" id="ARBA00022729"/>
    </source>
</evidence>
<proteinExistence type="predicted"/>
<dbReference type="eggNOG" id="KOG1196">
    <property type="taxonomic scope" value="Eukaryota"/>
</dbReference>
<evidence type="ECO:0000256" key="8">
    <source>
        <dbReference type="SAM" id="Phobius"/>
    </source>
</evidence>
<reference evidence="10" key="2">
    <citation type="submission" date="2015-06" db="UniProtKB">
        <authorList>
            <consortium name="EnsemblPlants"/>
        </authorList>
    </citation>
    <scope>IDENTIFICATION</scope>
</reference>
<dbReference type="Pfam" id="PF00107">
    <property type="entry name" value="ADH_zinc_N"/>
    <property type="match status" value="1"/>
</dbReference>
<dbReference type="PANTHER" id="PTHR43205">
    <property type="entry name" value="PROSTAGLANDIN REDUCTASE"/>
    <property type="match status" value="1"/>
</dbReference>
<dbReference type="Pfam" id="PF16884">
    <property type="entry name" value="ADH_N_2"/>
    <property type="match status" value="1"/>
</dbReference>
<dbReference type="SMART" id="SM00829">
    <property type="entry name" value="PKS_ER"/>
    <property type="match status" value="1"/>
</dbReference>
<dbReference type="Gene3D" id="3.90.180.10">
    <property type="entry name" value="Medium-chain alcohol dehydrogenases, catalytic domain"/>
    <property type="match status" value="1"/>
</dbReference>
<dbReference type="InterPro" id="IPR013149">
    <property type="entry name" value="ADH-like_C"/>
</dbReference>
<dbReference type="GO" id="GO:0016628">
    <property type="term" value="F:oxidoreductase activity, acting on the CH-CH group of donors, NAD or NADP as acceptor"/>
    <property type="evidence" value="ECO:0007669"/>
    <property type="project" value="InterPro"/>
</dbReference>
<dbReference type="Gene3D" id="3.40.50.720">
    <property type="entry name" value="NAD(P)-binding Rossmann-like Domain"/>
    <property type="match status" value="1"/>
</dbReference>
<dbReference type="InterPro" id="IPR045010">
    <property type="entry name" value="MDR_fam"/>
</dbReference>
<evidence type="ECO:0000313" key="10">
    <source>
        <dbReference type="EnsemblPlants" id="ORUFI01G43430.1"/>
    </source>
</evidence>
<dbReference type="Proteomes" id="UP000008022">
    <property type="component" value="Unassembled WGS sequence"/>
</dbReference>
<keyword evidence="6" id="KW-0560">Oxidoreductase</keyword>
<protein>
    <recommendedName>
        <fullName evidence="9">Enoyl reductase (ER) domain-containing protein</fullName>
    </recommendedName>
</protein>
<feature type="domain" description="Enoyl reductase (ER)" evidence="9">
    <location>
        <begin position="36"/>
        <end position="348"/>
    </location>
</feature>
<dbReference type="FunFam" id="3.40.50.720:FF:000121">
    <property type="entry name" value="Prostaglandin reductase 2"/>
    <property type="match status" value="1"/>
</dbReference>
<keyword evidence="8" id="KW-0812">Transmembrane</keyword>
<keyword evidence="11" id="KW-1185">Reference proteome</keyword>
<dbReference type="CDD" id="cd08295">
    <property type="entry name" value="double_bond_reductase_like"/>
    <property type="match status" value="1"/>
</dbReference>
<evidence type="ECO:0000259" key="9">
    <source>
        <dbReference type="SMART" id="SM00829"/>
    </source>
</evidence>
<sequence>MEQQQAAPMARNRKVVLREYIAGRPPREDDMVLVDGGTVALRVPEAAAPAPAVLVKNLYLSCDPYMRGRMRDFHGSYIPPFKPGSVIEGLGVARVVDSTHPGFSAGDIVSGMTGWEEYSLIDRPEQLSKIQQSDIPLSYHLGLLGMPGFTAYAGFYEICSPKKGEFVFVSAASGAVGQIVGQLAKLHGCYVVGSAGTNQKVELLKGKFGFDAAFNYKEEPDLTAALKRYFPEGIDIYFENVGGPMLDAVLLNMRTHGRIAVCGMVSQNALTDPVGIHNIFCLVPKRIRMQGFIQSDHLHMFPQFVSDMAKHYRDGKIVYVEDMSIGLENAPAALVGLFSGKNVGKKVVCVSQELKSWDTTQVKHYRDGKIVYVEDTSIGLENAPAAFVGLFSGKNVGKQVSVSVMSFDTGLLFWLLLLSSSSLCFGSELDIQCLKSVKRSLIDPSGILRSSWKFSQDGTTNSICNFMGVICWNPDENRILGLSLGSLGLQGQFPRGLEHCTSLVRLDLSNNSLSGPIPSGISWQLPDLSSLNLSYNRFSGEIPVNISEMTYLYSIGLQHNKLTGSIPGKFALLSRLESFNVSDNLLSGPIPVALSKFSTSCFSGNQGLCGVPFDSCSTSYGDYSIGIIGAAVGFVVGFVGALYISHCLFFLRDAPALRSVF</sequence>
<dbReference type="AlphaFoldDB" id="A0A0E0N637"/>
<dbReference type="FunFam" id="3.80.10.10:FF:000400">
    <property type="entry name" value="Nuclear pore complex protein NUP107"/>
    <property type="match status" value="1"/>
</dbReference>
<keyword evidence="5" id="KW-0677">Repeat</keyword>
<dbReference type="HOGENOM" id="CLU_415268_0_0_1"/>
<dbReference type="InterPro" id="IPR041694">
    <property type="entry name" value="ADH_N_2"/>
</dbReference>
<dbReference type="Pfam" id="PF00560">
    <property type="entry name" value="LRR_1"/>
    <property type="match status" value="2"/>
</dbReference>
<dbReference type="InterPro" id="IPR013210">
    <property type="entry name" value="LRR_N_plant-typ"/>
</dbReference>
<organism evidence="10 11">
    <name type="scientific">Oryza rufipogon</name>
    <name type="common">Brownbeard rice</name>
    <name type="synonym">Asian wild rice</name>
    <dbReference type="NCBI Taxonomy" id="4529"/>
    <lineage>
        <taxon>Eukaryota</taxon>
        <taxon>Viridiplantae</taxon>
        <taxon>Streptophyta</taxon>
        <taxon>Embryophyta</taxon>
        <taxon>Tracheophyta</taxon>
        <taxon>Spermatophyta</taxon>
        <taxon>Magnoliopsida</taxon>
        <taxon>Liliopsida</taxon>
        <taxon>Poales</taxon>
        <taxon>Poaceae</taxon>
        <taxon>BOP clade</taxon>
        <taxon>Oryzoideae</taxon>
        <taxon>Oryzeae</taxon>
        <taxon>Oryzinae</taxon>
        <taxon>Oryza</taxon>
    </lineage>
</organism>
<dbReference type="InterPro" id="IPR036291">
    <property type="entry name" value="NAD(P)-bd_dom_sf"/>
</dbReference>
<keyword evidence="4" id="KW-0732">Signal</keyword>
<name>A0A0E0N637_ORYRU</name>
<comment type="subcellular location">
    <subcellularLocation>
        <location evidence="1">Membrane</location>
    </subcellularLocation>
</comment>
<dbReference type="Gene3D" id="3.80.10.10">
    <property type="entry name" value="Ribonuclease Inhibitor"/>
    <property type="match status" value="1"/>
</dbReference>
<keyword evidence="3" id="KW-0433">Leucine-rich repeat</keyword>
<evidence type="ECO:0000256" key="7">
    <source>
        <dbReference type="ARBA" id="ARBA00023136"/>
    </source>
</evidence>
<dbReference type="EnsemblPlants" id="ORUFI01G43430.1">
    <property type="protein sequence ID" value="ORUFI01G43430.1"/>
    <property type="gene ID" value="ORUFI01G43430"/>
</dbReference>
<dbReference type="Pfam" id="PF08263">
    <property type="entry name" value="LRRNT_2"/>
    <property type="match status" value="1"/>
</dbReference>
<dbReference type="SUPFAM" id="SSF50129">
    <property type="entry name" value="GroES-like"/>
    <property type="match status" value="1"/>
</dbReference>
<evidence type="ECO:0000256" key="6">
    <source>
        <dbReference type="ARBA" id="ARBA00023002"/>
    </source>
</evidence>
<dbReference type="STRING" id="4529.A0A0E0N637"/>
<dbReference type="InterPro" id="IPR011032">
    <property type="entry name" value="GroES-like_sf"/>
</dbReference>
<feature type="transmembrane region" description="Helical" evidence="8">
    <location>
        <begin position="623"/>
        <end position="651"/>
    </location>
</feature>
<evidence type="ECO:0000256" key="2">
    <source>
        <dbReference type="ARBA" id="ARBA00011738"/>
    </source>
</evidence>
<dbReference type="InterPro" id="IPR001611">
    <property type="entry name" value="Leu-rich_rpt"/>
</dbReference>
<dbReference type="Gramene" id="ORUFI01G43430.1">
    <property type="protein sequence ID" value="ORUFI01G43430.1"/>
    <property type="gene ID" value="ORUFI01G43430"/>
</dbReference>
<dbReference type="GO" id="GO:0016020">
    <property type="term" value="C:membrane"/>
    <property type="evidence" value="ECO:0007669"/>
    <property type="project" value="UniProtKB-SubCell"/>
</dbReference>
<evidence type="ECO:0000256" key="3">
    <source>
        <dbReference type="ARBA" id="ARBA00022614"/>
    </source>
</evidence>
<dbReference type="PANTHER" id="PTHR43205:SF35">
    <property type="entry name" value="ZINC-BINDING DEHYDROGENASE FAMILY PROTEIN"/>
    <property type="match status" value="1"/>
</dbReference>
<comment type="subunit">
    <text evidence="2">Homodimer.</text>
</comment>
<reference evidence="11" key="1">
    <citation type="submission" date="2013-06" db="EMBL/GenBank/DDBJ databases">
        <authorList>
            <person name="Zhao Q."/>
        </authorList>
    </citation>
    <scope>NUCLEOTIDE SEQUENCE</scope>
    <source>
        <strain evidence="11">cv. W1943</strain>
    </source>
</reference>
<keyword evidence="7 8" id="KW-0472">Membrane</keyword>
<dbReference type="InterPro" id="IPR032675">
    <property type="entry name" value="LRR_dom_sf"/>
</dbReference>
<evidence type="ECO:0000256" key="5">
    <source>
        <dbReference type="ARBA" id="ARBA00022737"/>
    </source>
</evidence>
<dbReference type="SUPFAM" id="SSF51735">
    <property type="entry name" value="NAD(P)-binding Rossmann-fold domains"/>
    <property type="match status" value="1"/>
</dbReference>